<accession>A0A0M4RAY2</accession>
<dbReference type="GO" id="GO:0005524">
    <property type="term" value="F:ATP binding"/>
    <property type="evidence" value="ECO:0007669"/>
    <property type="project" value="UniProtKB-UniRule"/>
</dbReference>
<feature type="binding site" evidence="6">
    <location>
        <begin position="11"/>
        <end position="16"/>
    </location>
    <ligand>
        <name>ATP</name>
        <dbReference type="ChEBI" id="CHEBI:30616"/>
    </ligand>
</feature>
<dbReference type="Gene3D" id="3.40.50.300">
    <property type="entry name" value="P-loop containing nucleotide triphosphate hydrolases"/>
    <property type="match status" value="1"/>
</dbReference>
<evidence type="ECO:0000313" key="8">
    <source>
        <dbReference type="EMBL" id="ALE92056.1"/>
    </source>
</evidence>
<dbReference type="PANTHER" id="PTHR10695:SF46">
    <property type="entry name" value="BIFUNCTIONAL COENZYME A SYNTHASE-RELATED"/>
    <property type="match status" value="1"/>
</dbReference>
<organism evidence="8 9">
    <name type="scientific">Arthrobacter alpinus</name>
    <dbReference type="NCBI Taxonomy" id="656366"/>
    <lineage>
        <taxon>Bacteria</taxon>
        <taxon>Bacillati</taxon>
        <taxon>Actinomycetota</taxon>
        <taxon>Actinomycetes</taxon>
        <taxon>Micrococcales</taxon>
        <taxon>Micrococcaceae</taxon>
        <taxon>Arthrobacter</taxon>
    </lineage>
</organism>
<keyword evidence="5 6" id="KW-0067">ATP-binding</keyword>
<dbReference type="PROSITE" id="PS51219">
    <property type="entry name" value="DPCK"/>
    <property type="match status" value="1"/>
</dbReference>
<dbReference type="InterPro" id="IPR001977">
    <property type="entry name" value="Depp_CoAkinase"/>
</dbReference>
<keyword evidence="6 8" id="KW-0418">Kinase</keyword>
<comment type="similarity">
    <text evidence="2">In the C-terminal section; belongs to the UPF0157 (GrpB) family.</text>
</comment>
<dbReference type="OrthoDB" id="9812943at2"/>
<sequence>MLSIGLTGGIASGKSLLSARFRELGAVVIDADQLARDVVAPGTPGLAAVVAAFGPGILRPDGTLDRPALGAIVFGSPQRLATLNAIVHPLVRAAAQALQADAEPGTIVVQDIPLLVETGQGASFHLVVVVQAPERERLARMVSDRGMTAADALARMAAQASDEERAVVADVVLVNDGTREQASAALDGLWETRLLPFSRNLVARRPAPMEGPAVLAPADPTWPLQAARLMARIQAAAGDRGIAVDHIGSTSVPGLAAQDVIDLQLRVASLDDADFLATALADAGFPPHAGNLLDTGHDFAGGRQGEMWEKRFHNAADPGRPVNLHVRVDGSPGALLALAFRDWLRADASARRAYESHKRLLAFNHHGDSSAAGYAQAKEPWFAQMVPDVNGWIARTRWHCPQA</sequence>
<proteinExistence type="inferred from homology"/>
<reference evidence="9" key="1">
    <citation type="submission" date="2015-09" db="EMBL/GenBank/DDBJ databases">
        <title>Complete genome of Arthrobacter alpinus strain R3.8.</title>
        <authorList>
            <person name="See-Too W.S."/>
            <person name="Chan K.G."/>
        </authorList>
    </citation>
    <scope>NUCLEOTIDE SEQUENCE [LARGE SCALE GENOMIC DNA]</scope>
    <source>
        <strain evidence="9">R3.8</strain>
    </source>
</reference>
<dbReference type="HAMAP" id="MF_00376">
    <property type="entry name" value="Dephospho_CoA_kinase"/>
    <property type="match status" value="1"/>
</dbReference>
<dbReference type="SUPFAM" id="SSF52540">
    <property type="entry name" value="P-loop containing nucleoside triphosphate hydrolases"/>
    <property type="match status" value="1"/>
</dbReference>
<evidence type="ECO:0000256" key="4">
    <source>
        <dbReference type="ARBA" id="ARBA00022741"/>
    </source>
</evidence>
<dbReference type="KEGG" id="aaq:AOC05_06470"/>
<dbReference type="SMR" id="A0A0M4RAY2"/>
<comment type="similarity">
    <text evidence="1">In the N-terminal section; belongs to the CoaE family.</text>
</comment>
<dbReference type="InterPro" id="IPR007344">
    <property type="entry name" value="GrpB/CoaE"/>
</dbReference>
<dbReference type="CDD" id="cd02022">
    <property type="entry name" value="DPCK"/>
    <property type="match status" value="1"/>
</dbReference>
<dbReference type="RefSeq" id="WP_062006530.1">
    <property type="nucleotide sequence ID" value="NZ_CP012677.1"/>
</dbReference>
<dbReference type="SUPFAM" id="SSF81301">
    <property type="entry name" value="Nucleotidyltransferase"/>
    <property type="match status" value="1"/>
</dbReference>
<comment type="similarity">
    <text evidence="6">Belongs to the CoaE family.</text>
</comment>
<gene>
    <name evidence="6 8" type="primary">coaE</name>
    <name evidence="8" type="ORF">AOC05_06470</name>
</gene>
<dbReference type="Gene3D" id="3.30.460.10">
    <property type="entry name" value="Beta Polymerase, domain 2"/>
    <property type="match status" value="1"/>
</dbReference>
<dbReference type="AlphaFoldDB" id="A0A0M4RAY2"/>
<dbReference type="EC" id="2.7.1.24" evidence="6 7"/>
<dbReference type="NCBIfam" id="NF002879">
    <property type="entry name" value="PRK03333.1"/>
    <property type="match status" value="1"/>
</dbReference>
<protein>
    <recommendedName>
        <fullName evidence="6 7">Dephospho-CoA kinase</fullName>
        <ecNumber evidence="6 7">2.7.1.24</ecNumber>
    </recommendedName>
    <alternativeName>
        <fullName evidence="6">Dephosphocoenzyme A kinase</fullName>
    </alternativeName>
</protein>
<dbReference type="NCBIfam" id="TIGR00152">
    <property type="entry name" value="dephospho-CoA kinase"/>
    <property type="match status" value="1"/>
</dbReference>
<dbReference type="EMBL" id="CP012677">
    <property type="protein sequence ID" value="ALE92056.1"/>
    <property type="molecule type" value="Genomic_DNA"/>
</dbReference>
<evidence type="ECO:0000256" key="5">
    <source>
        <dbReference type="ARBA" id="ARBA00022840"/>
    </source>
</evidence>
<dbReference type="GO" id="GO:0005737">
    <property type="term" value="C:cytoplasm"/>
    <property type="evidence" value="ECO:0007669"/>
    <property type="project" value="UniProtKB-SubCell"/>
</dbReference>
<keyword evidence="3 6" id="KW-0963">Cytoplasm</keyword>
<dbReference type="UniPathway" id="UPA00241">
    <property type="reaction ID" value="UER00356"/>
</dbReference>
<name>A0A0M4RAY2_9MICC</name>
<comment type="subcellular location">
    <subcellularLocation>
        <location evidence="6">Cytoplasm</location>
    </subcellularLocation>
</comment>
<comment type="pathway">
    <text evidence="6">Cofactor biosynthesis; coenzyme A biosynthesis; CoA from (R)-pantothenate: step 5/5.</text>
</comment>
<dbReference type="GO" id="GO:0015937">
    <property type="term" value="P:coenzyme A biosynthetic process"/>
    <property type="evidence" value="ECO:0007669"/>
    <property type="project" value="UniProtKB-UniRule"/>
</dbReference>
<evidence type="ECO:0000256" key="2">
    <source>
        <dbReference type="ARBA" id="ARBA00011058"/>
    </source>
</evidence>
<dbReference type="PATRIC" id="fig|656366.3.peg.1387"/>
<dbReference type="InterPro" id="IPR043519">
    <property type="entry name" value="NT_sf"/>
</dbReference>
<dbReference type="PANTHER" id="PTHR10695">
    <property type="entry name" value="DEPHOSPHO-COA KINASE-RELATED"/>
    <property type="match status" value="1"/>
</dbReference>
<keyword evidence="4 6" id="KW-0547">Nucleotide-binding</keyword>
<comment type="catalytic activity">
    <reaction evidence="6">
        <text>3'-dephospho-CoA + ATP = ADP + CoA + H(+)</text>
        <dbReference type="Rhea" id="RHEA:18245"/>
        <dbReference type="ChEBI" id="CHEBI:15378"/>
        <dbReference type="ChEBI" id="CHEBI:30616"/>
        <dbReference type="ChEBI" id="CHEBI:57287"/>
        <dbReference type="ChEBI" id="CHEBI:57328"/>
        <dbReference type="ChEBI" id="CHEBI:456216"/>
        <dbReference type="EC" id="2.7.1.24"/>
    </reaction>
</comment>
<keyword evidence="6" id="KW-0173">Coenzyme A biosynthesis</keyword>
<keyword evidence="6 8" id="KW-0808">Transferase</keyword>
<dbReference type="InterPro" id="IPR027417">
    <property type="entry name" value="P-loop_NTPase"/>
</dbReference>
<evidence type="ECO:0000256" key="1">
    <source>
        <dbReference type="ARBA" id="ARBA00008826"/>
    </source>
</evidence>
<dbReference type="Proteomes" id="UP000062833">
    <property type="component" value="Chromosome"/>
</dbReference>
<dbReference type="Pfam" id="PF04229">
    <property type="entry name" value="GrpB"/>
    <property type="match status" value="1"/>
</dbReference>
<dbReference type="Pfam" id="PF01121">
    <property type="entry name" value="CoaE"/>
    <property type="match status" value="1"/>
</dbReference>
<evidence type="ECO:0000256" key="7">
    <source>
        <dbReference type="NCBIfam" id="TIGR00152"/>
    </source>
</evidence>
<comment type="function">
    <text evidence="6">Catalyzes the phosphorylation of the 3'-hydroxyl group of dephosphocoenzyme A to form coenzyme A.</text>
</comment>
<evidence type="ECO:0000256" key="6">
    <source>
        <dbReference type="HAMAP-Rule" id="MF_00376"/>
    </source>
</evidence>
<evidence type="ECO:0000313" key="9">
    <source>
        <dbReference type="Proteomes" id="UP000062833"/>
    </source>
</evidence>
<evidence type="ECO:0000256" key="3">
    <source>
        <dbReference type="ARBA" id="ARBA00022490"/>
    </source>
</evidence>
<keyword evidence="9" id="KW-1185">Reference proteome</keyword>
<dbReference type="GO" id="GO:0004140">
    <property type="term" value="F:dephospho-CoA kinase activity"/>
    <property type="evidence" value="ECO:0007669"/>
    <property type="project" value="UniProtKB-UniRule"/>
</dbReference>